<protein>
    <recommendedName>
        <fullName evidence="6">Sensor histidine kinase</fullName>
    </recommendedName>
</protein>
<evidence type="ECO:0000313" key="4">
    <source>
        <dbReference type="EMBL" id="PQJ80997.1"/>
    </source>
</evidence>
<evidence type="ECO:0000259" key="2">
    <source>
        <dbReference type="Pfam" id="PF02518"/>
    </source>
</evidence>
<keyword evidence="1" id="KW-1133">Transmembrane helix</keyword>
<dbReference type="InterPro" id="IPR050640">
    <property type="entry name" value="Bact_2-comp_sensor_kinase"/>
</dbReference>
<evidence type="ECO:0008006" key="6">
    <source>
        <dbReference type="Google" id="ProtNLM"/>
    </source>
</evidence>
<feature type="transmembrane region" description="Helical" evidence="1">
    <location>
        <begin position="118"/>
        <end position="138"/>
    </location>
</feature>
<dbReference type="PANTHER" id="PTHR34220:SF7">
    <property type="entry name" value="SENSOR HISTIDINE KINASE YPDA"/>
    <property type="match status" value="1"/>
</dbReference>
<dbReference type="InterPro" id="IPR003594">
    <property type="entry name" value="HATPase_dom"/>
</dbReference>
<dbReference type="PANTHER" id="PTHR34220">
    <property type="entry name" value="SENSOR HISTIDINE KINASE YPDA"/>
    <property type="match status" value="1"/>
</dbReference>
<dbReference type="InterPro" id="IPR036890">
    <property type="entry name" value="HATPase_C_sf"/>
</dbReference>
<dbReference type="Pfam" id="PF02518">
    <property type="entry name" value="HATPase_c"/>
    <property type="match status" value="1"/>
</dbReference>
<keyword evidence="1" id="KW-0812">Transmembrane</keyword>
<dbReference type="EMBL" id="MSCN01000001">
    <property type="protein sequence ID" value="PQJ80997.1"/>
    <property type="molecule type" value="Genomic_DNA"/>
</dbReference>
<dbReference type="Proteomes" id="UP000238882">
    <property type="component" value="Unassembled WGS sequence"/>
</dbReference>
<name>A0A2S7WTS2_9FLAO</name>
<feature type="transmembrane region" description="Helical" evidence="1">
    <location>
        <begin position="7"/>
        <end position="32"/>
    </location>
</feature>
<feature type="transmembrane region" description="Helical" evidence="1">
    <location>
        <begin position="52"/>
        <end position="71"/>
    </location>
</feature>
<gene>
    <name evidence="4" type="ORF">BTO18_12045</name>
</gene>
<sequence>MSRIECFAFALFYIVSSLVYYFTIWITNQAYTNYSTPFWNFSNYISSSGVDYLLKMLFTIPIWVLIFRIFLNIPSSKKILFHLVLFPLFIVSHKFLYYKISQYLGWGRLSGFLEIWDYYISSLFYILQFSFFHAYDYYHQNNKQLLLASDLKESKLKSELSALKAQLNPHFLFNVFNTINASLPKNQDNTRLLITKLASLFRYQTKASKEDFVPLKDEITFIKDYLSLEKERFGERLSVEISVDYKIENTLIPPMLIQPIVENSIKHGISDLIEGGTISIKISKEKDFIKFEISDTGKGIENKSNIFGIGVGLTNTKLRLEKMYQSDLIVADNHPRGTLIKFSINV</sequence>
<feature type="transmembrane region" description="Helical" evidence="1">
    <location>
        <begin position="80"/>
        <end position="98"/>
    </location>
</feature>
<dbReference type="Gene3D" id="3.30.565.10">
    <property type="entry name" value="Histidine kinase-like ATPase, C-terminal domain"/>
    <property type="match status" value="1"/>
</dbReference>
<dbReference type="SUPFAM" id="SSF55874">
    <property type="entry name" value="ATPase domain of HSP90 chaperone/DNA topoisomerase II/histidine kinase"/>
    <property type="match status" value="1"/>
</dbReference>
<evidence type="ECO:0000313" key="5">
    <source>
        <dbReference type="Proteomes" id="UP000238882"/>
    </source>
</evidence>
<dbReference type="GO" id="GO:0000155">
    <property type="term" value="F:phosphorelay sensor kinase activity"/>
    <property type="evidence" value="ECO:0007669"/>
    <property type="project" value="InterPro"/>
</dbReference>
<feature type="domain" description="Histidine kinase/HSP90-like ATPase" evidence="2">
    <location>
        <begin position="256"/>
        <end position="344"/>
    </location>
</feature>
<feature type="domain" description="Signal transduction histidine kinase internal region" evidence="3">
    <location>
        <begin position="158"/>
        <end position="237"/>
    </location>
</feature>
<dbReference type="AlphaFoldDB" id="A0A2S7WTS2"/>
<dbReference type="Pfam" id="PF06580">
    <property type="entry name" value="His_kinase"/>
    <property type="match status" value="1"/>
</dbReference>
<proteinExistence type="predicted"/>
<organism evidence="4 5">
    <name type="scientific">Polaribacter porphyrae</name>
    <dbReference type="NCBI Taxonomy" id="1137780"/>
    <lineage>
        <taxon>Bacteria</taxon>
        <taxon>Pseudomonadati</taxon>
        <taxon>Bacteroidota</taxon>
        <taxon>Flavobacteriia</taxon>
        <taxon>Flavobacteriales</taxon>
        <taxon>Flavobacteriaceae</taxon>
    </lineage>
</organism>
<keyword evidence="1" id="KW-0472">Membrane</keyword>
<dbReference type="InterPro" id="IPR010559">
    <property type="entry name" value="Sig_transdc_His_kin_internal"/>
</dbReference>
<comment type="caution">
    <text evidence="4">The sequence shown here is derived from an EMBL/GenBank/DDBJ whole genome shotgun (WGS) entry which is preliminary data.</text>
</comment>
<evidence type="ECO:0000256" key="1">
    <source>
        <dbReference type="SAM" id="Phobius"/>
    </source>
</evidence>
<accession>A0A2S7WTS2</accession>
<reference evidence="4 5" key="1">
    <citation type="submission" date="2016-12" db="EMBL/GenBank/DDBJ databases">
        <title>Trade-off between light-utilization and light-protection in marine flavobacteria.</title>
        <authorList>
            <person name="Kumagai Y."/>
            <person name="Yoshizawa S."/>
            <person name="Kogure K."/>
            <person name="Iwasaki W."/>
        </authorList>
    </citation>
    <scope>NUCLEOTIDE SEQUENCE [LARGE SCALE GENOMIC DNA]</scope>
    <source>
        <strain evidence="4 5">NBRC 108759</strain>
    </source>
</reference>
<dbReference type="GO" id="GO:0016020">
    <property type="term" value="C:membrane"/>
    <property type="evidence" value="ECO:0007669"/>
    <property type="project" value="InterPro"/>
</dbReference>
<evidence type="ECO:0000259" key="3">
    <source>
        <dbReference type="Pfam" id="PF06580"/>
    </source>
</evidence>
<keyword evidence="5" id="KW-1185">Reference proteome</keyword>